<feature type="compositionally biased region" description="Polar residues" evidence="1">
    <location>
        <begin position="123"/>
        <end position="138"/>
    </location>
</feature>
<name>A0A0C2XZG5_HEBCY</name>
<evidence type="ECO:0000256" key="1">
    <source>
        <dbReference type="SAM" id="MobiDB-lite"/>
    </source>
</evidence>
<reference evidence="3" key="2">
    <citation type="submission" date="2015-01" db="EMBL/GenBank/DDBJ databases">
        <title>Evolutionary Origins and Diversification of the Mycorrhizal Mutualists.</title>
        <authorList>
            <consortium name="DOE Joint Genome Institute"/>
            <consortium name="Mycorrhizal Genomics Consortium"/>
            <person name="Kohler A."/>
            <person name="Kuo A."/>
            <person name="Nagy L.G."/>
            <person name="Floudas D."/>
            <person name="Copeland A."/>
            <person name="Barry K.W."/>
            <person name="Cichocki N."/>
            <person name="Veneault-Fourrey C."/>
            <person name="LaButti K."/>
            <person name="Lindquist E.A."/>
            <person name="Lipzen A."/>
            <person name="Lundell T."/>
            <person name="Morin E."/>
            <person name="Murat C."/>
            <person name="Riley R."/>
            <person name="Ohm R."/>
            <person name="Sun H."/>
            <person name="Tunlid A."/>
            <person name="Henrissat B."/>
            <person name="Grigoriev I.V."/>
            <person name="Hibbett D.S."/>
            <person name="Martin F."/>
        </authorList>
    </citation>
    <scope>NUCLEOTIDE SEQUENCE [LARGE SCALE GENOMIC DNA]</scope>
    <source>
        <strain evidence="3">h7</strain>
    </source>
</reference>
<dbReference type="Proteomes" id="UP000053424">
    <property type="component" value="Unassembled WGS sequence"/>
</dbReference>
<feature type="compositionally biased region" description="Low complexity" evidence="1">
    <location>
        <begin position="152"/>
        <end position="167"/>
    </location>
</feature>
<evidence type="ECO:0000313" key="3">
    <source>
        <dbReference type="Proteomes" id="UP000053424"/>
    </source>
</evidence>
<feature type="region of interest" description="Disordered" evidence="1">
    <location>
        <begin position="87"/>
        <end position="258"/>
    </location>
</feature>
<dbReference type="OrthoDB" id="68483at2759"/>
<dbReference type="STRING" id="686832.A0A0C2XZG5"/>
<protein>
    <submittedName>
        <fullName evidence="2">Uncharacterized protein</fullName>
    </submittedName>
</protein>
<keyword evidence="3" id="KW-1185">Reference proteome</keyword>
<dbReference type="AlphaFoldDB" id="A0A0C2XZG5"/>
<feature type="region of interest" description="Disordered" evidence="1">
    <location>
        <begin position="318"/>
        <end position="353"/>
    </location>
</feature>
<dbReference type="HOGENOM" id="CLU_038478_0_0_1"/>
<evidence type="ECO:0000313" key="2">
    <source>
        <dbReference type="EMBL" id="KIM43003.1"/>
    </source>
</evidence>
<feature type="region of interest" description="Disordered" evidence="1">
    <location>
        <begin position="388"/>
        <end position="451"/>
    </location>
</feature>
<reference evidence="2 3" key="1">
    <citation type="submission" date="2014-04" db="EMBL/GenBank/DDBJ databases">
        <authorList>
            <consortium name="DOE Joint Genome Institute"/>
            <person name="Kuo A."/>
            <person name="Gay G."/>
            <person name="Dore J."/>
            <person name="Kohler A."/>
            <person name="Nagy L.G."/>
            <person name="Floudas D."/>
            <person name="Copeland A."/>
            <person name="Barry K.W."/>
            <person name="Cichocki N."/>
            <person name="Veneault-Fourrey C."/>
            <person name="LaButti K."/>
            <person name="Lindquist E.A."/>
            <person name="Lipzen A."/>
            <person name="Lundell T."/>
            <person name="Morin E."/>
            <person name="Murat C."/>
            <person name="Sun H."/>
            <person name="Tunlid A."/>
            <person name="Henrissat B."/>
            <person name="Grigoriev I.V."/>
            <person name="Hibbett D.S."/>
            <person name="Martin F."/>
            <person name="Nordberg H.P."/>
            <person name="Cantor M.N."/>
            <person name="Hua S.X."/>
        </authorList>
    </citation>
    <scope>NUCLEOTIDE SEQUENCE [LARGE SCALE GENOMIC DNA]</scope>
    <source>
        <strain evidence="3">h7</strain>
    </source>
</reference>
<gene>
    <name evidence="2" type="ORF">M413DRAFT_393485</name>
</gene>
<proteinExistence type="predicted"/>
<accession>A0A0C2XZG5</accession>
<sequence>MDGSFFLSGFPSLGYIYTCAGGDLLTDIVMVLVSPLPVIKNAAESERVAADSRMDRMTIWMRNVEKVVEDAKQNFAAVSSTTKDLPLPALPLPLSRNASQNRTSRLPRRVLAASQIFQEDENGNLSPMGDQTMNSMYLTANDGDVSRGSVGPGEEPSSPAAASRNSAGGVGSPAPLAKTTTMTNGDAQGECEERSQMQMRIPEIHTPSRQRRATVSTRSPEPVESQVRTHAFDDTPLDTQVDGGSPSKRKEKSRSHGNLFQRHIAPILVLEAELSKTPPPPPTPRLSEVLDRNLFIAPLLTSRDDLLDSSIEHVRRETSMEDDLNASPCHVEPYPPRPRASQDAAAIPDTPSRHRIEGVYDRFLMATSGVKRLGKGYQSDNLAPVGSGIGNTSASLGPSAYHGHQQNQQQPPLRTRAFYSTRRPMPPPVSSDDVVRDDDDDGGDEQRRAASVDELGVRIVYPGARRGDSPGANGKEEGNTTVAFKMKKAMKLMVPKSTAMSRRLSRMG</sequence>
<dbReference type="EMBL" id="KN831776">
    <property type="protein sequence ID" value="KIM43003.1"/>
    <property type="molecule type" value="Genomic_DNA"/>
</dbReference>
<organism evidence="2 3">
    <name type="scientific">Hebeloma cylindrosporum</name>
    <dbReference type="NCBI Taxonomy" id="76867"/>
    <lineage>
        <taxon>Eukaryota</taxon>
        <taxon>Fungi</taxon>
        <taxon>Dikarya</taxon>
        <taxon>Basidiomycota</taxon>
        <taxon>Agaricomycotina</taxon>
        <taxon>Agaricomycetes</taxon>
        <taxon>Agaricomycetidae</taxon>
        <taxon>Agaricales</taxon>
        <taxon>Agaricineae</taxon>
        <taxon>Hymenogastraceae</taxon>
        <taxon>Hebeloma</taxon>
    </lineage>
</organism>